<protein>
    <submittedName>
        <fullName evidence="1">Uncharacterized protein</fullName>
    </submittedName>
</protein>
<gene>
    <name evidence="1" type="ORF">OINT_2001666</name>
</gene>
<dbReference type="Proteomes" id="UP000004386">
    <property type="component" value="Unassembled WGS sequence"/>
</dbReference>
<organism evidence="1 2">
    <name type="scientific">Brucella intermedia LMG 3301</name>
    <dbReference type="NCBI Taxonomy" id="641118"/>
    <lineage>
        <taxon>Bacteria</taxon>
        <taxon>Pseudomonadati</taxon>
        <taxon>Pseudomonadota</taxon>
        <taxon>Alphaproteobacteria</taxon>
        <taxon>Hyphomicrobiales</taxon>
        <taxon>Brucellaceae</taxon>
        <taxon>Brucella/Ochrobactrum group</taxon>
        <taxon>Brucella</taxon>
    </lineage>
</organism>
<dbReference type="EMBL" id="ACQA01000002">
    <property type="protein sequence ID" value="EEQ94437.1"/>
    <property type="molecule type" value="Genomic_DNA"/>
</dbReference>
<dbReference type="HOGENOM" id="CLU_3101539_0_0_5"/>
<sequence>MPGGCLTAINGDPRRPAMTDQSLSQEALCRSRFRLNRNSTVSPLLSMARYR</sequence>
<evidence type="ECO:0000313" key="2">
    <source>
        <dbReference type="Proteomes" id="UP000004386"/>
    </source>
</evidence>
<proteinExistence type="predicted"/>
<accession>C4WQ96</accession>
<reference evidence="1 2" key="1">
    <citation type="submission" date="2009-05" db="EMBL/GenBank/DDBJ databases">
        <authorList>
            <person name="Setubal J.C."/>
            <person name="Boyle S."/>
            <person name="Crasta O.R."/>
            <person name="Gillespie J.J."/>
            <person name="Kenyon R.W."/>
            <person name="Lu J."/>
            <person name="Mane S."/>
            <person name="Nagrani S."/>
            <person name="Shallom J.M."/>
            <person name="Shallom S."/>
            <person name="Shukla M."/>
            <person name="Snyder E.E."/>
            <person name="Sobral B.W."/>
            <person name="Wattam A.R."/>
            <person name="Will R."/>
            <person name="Williams K."/>
            <person name="Yoo H."/>
            <person name="Munk C."/>
            <person name="Tapia R."/>
            <person name="Green L."/>
            <person name="Rogers Y."/>
            <person name="Detter J.C."/>
            <person name="Bruce D."/>
            <person name="Brettin T.S."/>
            <person name="Tsolis R."/>
        </authorList>
    </citation>
    <scope>NUCLEOTIDE SEQUENCE [LARGE SCALE GENOMIC DNA]</scope>
    <source>
        <strain evidence="1 2">LMG 3301</strain>
    </source>
</reference>
<name>C4WQ96_9HYPH</name>
<evidence type="ECO:0000313" key="1">
    <source>
        <dbReference type="EMBL" id="EEQ94437.1"/>
    </source>
</evidence>
<dbReference type="AlphaFoldDB" id="C4WQ96"/>
<comment type="caution">
    <text evidence="1">The sequence shown here is derived from an EMBL/GenBank/DDBJ whole genome shotgun (WGS) entry which is preliminary data.</text>
</comment>